<dbReference type="InterPro" id="IPR010330">
    <property type="entry name" value="CoiA_nuc"/>
</dbReference>
<dbReference type="EMBL" id="SJCY01000003">
    <property type="protein sequence ID" value="TDG37055.1"/>
    <property type="molecule type" value="Genomic_DNA"/>
</dbReference>
<proteinExistence type="predicted"/>
<comment type="caution">
    <text evidence="2">The sequence shown here is derived from an EMBL/GenBank/DDBJ whole genome shotgun (WGS) entry which is preliminary data.</text>
</comment>
<protein>
    <submittedName>
        <fullName evidence="2">Competence protein</fullName>
    </submittedName>
</protein>
<keyword evidence="3" id="KW-1185">Reference proteome</keyword>
<organism evidence="2 3">
    <name type="scientific">Pedobacter changchengzhani</name>
    <dbReference type="NCBI Taxonomy" id="2529274"/>
    <lineage>
        <taxon>Bacteria</taxon>
        <taxon>Pseudomonadati</taxon>
        <taxon>Bacteroidota</taxon>
        <taxon>Sphingobacteriia</taxon>
        <taxon>Sphingobacteriales</taxon>
        <taxon>Sphingobacteriaceae</taxon>
        <taxon>Pedobacter</taxon>
    </lineage>
</organism>
<dbReference type="Proteomes" id="UP000295668">
    <property type="component" value="Unassembled WGS sequence"/>
</dbReference>
<reference evidence="2 3" key="1">
    <citation type="submission" date="2019-02" db="EMBL/GenBank/DDBJ databases">
        <title>Pedobacter sp. nov., a novel speices isolated from soil of pinguins habitat in Antarcitica.</title>
        <authorList>
            <person name="He R.-H."/>
        </authorList>
    </citation>
    <scope>NUCLEOTIDE SEQUENCE [LARGE SCALE GENOMIC DNA]</scope>
    <source>
        <strain evidence="2 3">E01020</strain>
    </source>
</reference>
<evidence type="ECO:0000313" key="2">
    <source>
        <dbReference type="EMBL" id="TDG37055.1"/>
    </source>
</evidence>
<evidence type="ECO:0000259" key="1">
    <source>
        <dbReference type="Pfam" id="PF06054"/>
    </source>
</evidence>
<gene>
    <name evidence="2" type="ORF">EZJ43_06880</name>
</gene>
<feature type="domain" description="Competence protein CoiA nuclease-like" evidence="1">
    <location>
        <begin position="45"/>
        <end position="93"/>
    </location>
</feature>
<dbReference type="AlphaFoldDB" id="A0A4R5MNY9"/>
<dbReference type="OrthoDB" id="4212451at2"/>
<accession>A0A4R5MNY9</accession>
<dbReference type="Pfam" id="PF06054">
    <property type="entry name" value="CoiA_nuc"/>
    <property type="match status" value="1"/>
</dbReference>
<evidence type="ECO:0000313" key="3">
    <source>
        <dbReference type="Proteomes" id="UP000295668"/>
    </source>
</evidence>
<sequence length="211" mass="25174">MSEIIVTQSLPSVPEYYRRETPWHRDWKLAFPKHYREISFLDETLNEIHRADVCTPCKTIIEFQNSPITLTELKSREAYYKNLIWVLNGKKFKGFRVLKHLPDVDDPKLADYEFCHSDHLSMVRKSDIIKGVLKPKILNFYHPEIKAIPLTSYYYSFCWKQPHTVWYEAKAPIIVDLGGHFLYELRQRKQISGNYPYLKIISRKAFIDQYL</sequence>
<name>A0A4R5MNY9_9SPHI</name>